<evidence type="ECO:0000313" key="2">
    <source>
        <dbReference type="Proteomes" id="UP000800200"/>
    </source>
</evidence>
<dbReference type="Proteomes" id="UP000800200">
    <property type="component" value="Unassembled WGS sequence"/>
</dbReference>
<gene>
    <name evidence="1" type="ORF">K469DRAFT_145940</name>
</gene>
<keyword evidence="2" id="KW-1185">Reference proteome</keyword>
<proteinExistence type="predicted"/>
<name>A0A6A6E4P5_9PEZI</name>
<accession>A0A6A6E4P5</accession>
<evidence type="ECO:0000313" key="1">
    <source>
        <dbReference type="EMBL" id="KAF2186784.1"/>
    </source>
</evidence>
<protein>
    <submittedName>
        <fullName evidence="1">Uncharacterized protein</fullName>
    </submittedName>
</protein>
<dbReference type="OrthoDB" id="2099276at2759"/>
<dbReference type="AlphaFoldDB" id="A0A6A6E4P5"/>
<sequence>MDPTNFQSRLFKPSRARLVRLPGYVRNDEACNEPSRLDLVINMNPTSYVYHYYDDQGMWRSVCKRADAWKHMKRILAPISRLCGLKDCFIYFRSNDDDILTARIFHEQRFERAIMGLAYDSNKRDKPQERFQHYHDLYGQELLDIGNWTEGGVETCFRR</sequence>
<organism evidence="1 2">
    <name type="scientific">Zopfia rhizophila CBS 207.26</name>
    <dbReference type="NCBI Taxonomy" id="1314779"/>
    <lineage>
        <taxon>Eukaryota</taxon>
        <taxon>Fungi</taxon>
        <taxon>Dikarya</taxon>
        <taxon>Ascomycota</taxon>
        <taxon>Pezizomycotina</taxon>
        <taxon>Dothideomycetes</taxon>
        <taxon>Dothideomycetes incertae sedis</taxon>
        <taxon>Zopfiaceae</taxon>
        <taxon>Zopfia</taxon>
    </lineage>
</organism>
<reference evidence="1" key="1">
    <citation type="journal article" date="2020" name="Stud. Mycol.">
        <title>101 Dothideomycetes genomes: a test case for predicting lifestyles and emergence of pathogens.</title>
        <authorList>
            <person name="Haridas S."/>
            <person name="Albert R."/>
            <person name="Binder M."/>
            <person name="Bloem J."/>
            <person name="Labutti K."/>
            <person name="Salamov A."/>
            <person name="Andreopoulos B."/>
            <person name="Baker S."/>
            <person name="Barry K."/>
            <person name="Bills G."/>
            <person name="Bluhm B."/>
            <person name="Cannon C."/>
            <person name="Castanera R."/>
            <person name="Culley D."/>
            <person name="Daum C."/>
            <person name="Ezra D."/>
            <person name="Gonzalez J."/>
            <person name="Henrissat B."/>
            <person name="Kuo A."/>
            <person name="Liang C."/>
            <person name="Lipzen A."/>
            <person name="Lutzoni F."/>
            <person name="Magnuson J."/>
            <person name="Mondo S."/>
            <person name="Nolan M."/>
            <person name="Ohm R."/>
            <person name="Pangilinan J."/>
            <person name="Park H.-J."/>
            <person name="Ramirez L."/>
            <person name="Alfaro M."/>
            <person name="Sun H."/>
            <person name="Tritt A."/>
            <person name="Yoshinaga Y."/>
            <person name="Zwiers L.-H."/>
            <person name="Turgeon B."/>
            <person name="Goodwin S."/>
            <person name="Spatafora J."/>
            <person name="Crous P."/>
            <person name="Grigoriev I."/>
        </authorList>
    </citation>
    <scope>NUCLEOTIDE SEQUENCE</scope>
    <source>
        <strain evidence="1">CBS 207.26</strain>
    </source>
</reference>
<dbReference type="EMBL" id="ML994629">
    <property type="protein sequence ID" value="KAF2186784.1"/>
    <property type="molecule type" value="Genomic_DNA"/>
</dbReference>